<evidence type="ECO:0000256" key="2">
    <source>
        <dbReference type="SAM" id="Phobius"/>
    </source>
</evidence>
<comment type="caution">
    <text evidence="3">The sequence shown here is derived from an EMBL/GenBank/DDBJ whole genome shotgun (WGS) entry which is preliminary data.</text>
</comment>
<accession>A0ABW2AXF9</accession>
<name>A0ABW2AXF9_9MICO</name>
<gene>
    <name evidence="3" type="ORF">ACFQBT_15785</name>
</gene>
<organism evidence="3 4">
    <name type="scientific">Branchiibius cervicis</name>
    <dbReference type="NCBI Taxonomy" id="908252"/>
    <lineage>
        <taxon>Bacteria</taxon>
        <taxon>Bacillati</taxon>
        <taxon>Actinomycetota</taxon>
        <taxon>Actinomycetes</taxon>
        <taxon>Micrococcales</taxon>
        <taxon>Dermacoccaceae</taxon>
        <taxon>Branchiibius</taxon>
    </lineage>
</organism>
<feature type="region of interest" description="Disordered" evidence="1">
    <location>
        <begin position="91"/>
        <end position="110"/>
    </location>
</feature>
<dbReference type="RefSeq" id="WP_377824116.1">
    <property type="nucleotide sequence ID" value="NZ_JBHSWJ010000002.1"/>
</dbReference>
<evidence type="ECO:0000313" key="4">
    <source>
        <dbReference type="Proteomes" id="UP001596356"/>
    </source>
</evidence>
<dbReference type="Proteomes" id="UP001596356">
    <property type="component" value="Unassembled WGS sequence"/>
</dbReference>
<evidence type="ECO:0000256" key="1">
    <source>
        <dbReference type="SAM" id="MobiDB-lite"/>
    </source>
</evidence>
<sequence length="362" mass="37412">MSTQLEDLFHDLDAPEMSVSPDAVVAAGQHKVRRRRALWGAGTGALAAAAAVAIALGTALPNSSSTSPMPAHTSRIALGPLFNGATHDGRFTSTAMGSGDTPTPTPTTKYEAYRDSHGILRIRRLDGSTTVDLPEVAQFKDGGSATNDRNQTVIIRPVPADVTSASVWLDPDASAKSGYSTSGVVLPDGTTAIAFVTDQRINPAKDVGYTSWWTTAGQLKASTGAVADTADLPSTGTSTLRAWSFPTLGSCGVMRISNDGTTGGSTDASADGSCTVDLGLGLGGDEMTFVWMTVRPGPVSNIRAIPAPGAHATSVHQVTVSSGQVVLWAETAKSGDLKDGVFSTVTWVGPDGKTVTYHHDDK</sequence>
<feature type="transmembrane region" description="Helical" evidence="2">
    <location>
        <begin position="37"/>
        <end position="60"/>
    </location>
</feature>
<keyword evidence="2" id="KW-0472">Membrane</keyword>
<protein>
    <submittedName>
        <fullName evidence="3">Uncharacterized protein</fullName>
    </submittedName>
</protein>
<reference evidence="4" key="1">
    <citation type="journal article" date="2019" name="Int. J. Syst. Evol. Microbiol.">
        <title>The Global Catalogue of Microorganisms (GCM) 10K type strain sequencing project: providing services to taxonomists for standard genome sequencing and annotation.</title>
        <authorList>
            <consortium name="The Broad Institute Genomics Platform"/>
            <consortium name="The Broad Institute Genome Sequencing Center for Infectious Disease"/>
            <person name="Wu L."/>
            <person name="Ma J."/>
        </authorList>
    </citation>
    <scope>NUCLEOTIDE SEQUENCE [LARGE SCALE GENOMIC DNA]</scope>
    <source>
        <strain evidence="4">NBRC 106593</strain>
    </source>
</reference>
<keyword evidence="4" id="KW-1185">Reference proteome</keyword>
<proteinExistence type="predicted"/>
<keyword evidence="2" id="KW-1133">Transmembrane helix</keyword>
<dbReference type="EMBL" id="JBHSWJ010000002">
    <property type="protein sequence ID" value="MFC6715191.1"/>
    <property type="molecule type" value="Genomic_DNA"/>
</dbReference>
<keyword evidence="2" id="KW-0812">Transmembrane</keyword>
<evidence type="ECO:0000313" key="3">
    <source>
        <dbReference type="EMBL" id="MFC6715191.1"/>
    </source>
</evidence>